<feature type="transmembrane region" description="Helical" evidence="1">
    <location>
        <begin position="31"/>
        <end position="50"/>
    </location>
</feature>
<dbReference type="EMBL" id="JACCBN010000001">
    <property type="protein sequence ID" value="NYD34406.1"/>
    <property type="molecule type" value="Genomic_DNA"/>
</dbReference>
<keyword evidence="1" id="KW-0472">Membrane</keyword>
<gene>
    <name evidence="2" type="ORF">BJ983_000508</name>
</gene>
<proteinExistence type="predicted"/>
<accession>A0A7Y9DRY4</accession>
<protein>
    <submittedName>
        <fullName evidence="2">Uncharacterized protein</fullName>
    </submittedName>
</protein>
<dbReference type="PANTHER" id="PTHR42305:SF1">
    <property type="entry name" value="MEMBRANE PROTEIN RV1733C-RELATED"/>
    <property type="match status" value="1"/>
</dbReference>
<reference evidence="2 3" key="1">
    <citation type="submission" date="2020-07" db="EMBL/GenBank/DDBJ databases">
        <title>Sequencing the genomes of 1000 actinobacteria strains.</title>
        <authorList>
            <person name="Klenk H.-P."/>
        </authorList>
    </citation>
    <scope>NUCLEOTIDE SEQUENCE [LARGE SCALE GENOMIC DNA]</scope>
    <source>
        <strain evidence="2 3">DSM 45772</strain>
    </source>
</reference>
<dbReference type="Proteomes" id="UP000535890">
    <property type="component" value="Unassembled WGS sequence"/>
</dbReference>
<evidence type="ECO:0000313" key="3">
    <source>
        <dbReference type="Proteomes" id="UP000535890"/>
    </source>
</evidence>
<keyword evidence="1" id="KW-1133">Transmembrane helix</keyword>
<dbReference type="PANTHER" id="PTHR42305">
    <property type="entry name" value="MEMBRANE PROTEIN RV1733C-RELATED"/>
    <property type="match status" value="1"/>
</dbReference>
<dbReference type="InterPro" id="IPR039708">
    <property type="entry name" value="MT1774/Rv1733c-like"/>
</dbReference>
<dbReference type="RefSeq" id="WP_179792362.1">
    <property type="nucleotide sequence ID" value="NZ_BAABHP010000026.1"/>
</dbReference>
<dbReference type="AlphaFoldDB" id="A0A7Y9DRY4"/>
<feature type="transmembrane region" description="Helical" evidence="1">
    <location>
        <begin position="152"/>
        <end position="174"/>
    </location>
</feature>
<keyword evidence="1" id="KW-0812">Transmembrane</keyword>
<evidence type="ECO:0000313" key="2">
    <source>
        <dbReference type="EMBL" id="NYD34406.1"/>
    </source>
</evidence>
<evidence type="ECO:0000256" key="1">
    <source>
        <dbReference type="SAM" id="Phobius"/>
    </source>
</evidence>
<organism evidence="2 3">
    <name type="scientific">Actinomycetospora corticicola</name>
    <dbReference type="NCBI Taxonomy" id="663602"/>
    <lineage>
        <taxon>Bacteria</taxon>
        <taxon>Bacillati</taxon>
        <taxon>Actinomycetota</taxon>
        <taxon>Actinomycetes</taxon>
        <taxon>Pseudonocardiales</taxon>
        <taxon>Pseudonocardiaceae</taxon>
        <taxon>Actinomycetospora</taxon>
    </lineage>
</organism>
<name>A0A7Y9DRY4_9PSEU</name>
<comment type="caution">
    <text evidence="2">The sequence shown here is derived from an EMBL/GenBank/DDBJ whole genome shotgun (WGS) entry which is preliminary data.</text>
</comment>
<keyword evidence="3" id="KW-1185">Reference proteome</keyword>
<sequence length="199" mass="20892">MGLRDTAGRVRTALFPRRSGLRRWSDRVETAVLRCAVVLFLLLVPVAIVLGQHGAEDATQAADRTRAVAQPVDATVLAAPAVAGPAVGYAGGLGDVDVAWVGPDLARHTASVPAAPSLSPGDRLRLWIGPGDRPVIPPASATDATVEGIVDAVGALVGAVLVLGSVLIAVRFALDRGRMRDWDADWWTFVHRRDRGTTG</sequence>